<dbReference type="RefSeq" id="XP_034248660.1">
    <property type="nucleotide sequence ID" value="XM_034392769.1"/>
</dbReference>
<dbReference type="GO" id="GO:0016020">
    <property type="term" value="C:membrane"/>
    <property type="evidence" value="ECO:0007669"/>
    <property type="project" value="UniProtKB-SubCell"/>
</dbReference>
<evidence type="ECO:0000256" key="2">
    <source>
        <dbReference type="ARBA" id="ARBA00005928"/>
    </source>
</evidence>
<proteinExistence type="inferred from homology"/>
<dbReference type="SUPFAM" id="SSF51735">
    <property type="entry name" value="NAD(P)-binding Rossmann-fold domains"/>
    <property type="match status" value="1"/>
</dbReference>
<keyword evidence="8 10" id="KW-0472">Membrane</keyword>
<organism evidence="15">
    <name type="scientific">Thrips palmi</name>
    <name type="common">Melon thrips</name>
    <dbReference type="NCBI Taxonomy" id="161013"/>
    <lineage>
        <taxon>Eukaryota</taxon>
        <taxon>Metazoa</taxon>
        <taxon>Ecdysozoa</taxon>
        <taxon>Arthropoda</taxon>
        <taxon>Hexapoda</taxon>
        <taxon>Insecta</taxon>
        <taxon>Pterygota</taxon>
        <taxon>Neoptera</taxon>
        <taxon>Paraneoptera</taxon>
        <taxon>Thysanoptera</taxon>
        <taxon>Terebrantia</taxon>
        <taxon>Thripoidea</taxon>
        <taxon>Thripidae</taxon>
        <taxon>Thrips</taxon>
    </lineage>
</organism>
<reference evidence="15" key="1">
    <citation type="submission" date="2025-08" db="UniProtKB">
        <authorList>
            <consortium name="RefSeq"/>
        </authorList>
    </citation>
    <scope>IDENTIFICATION</scope>
    <source>
        <tissue evidence="15">Total insect</tissue>
    </source>
</reference>
<evidence type="ECO:0000256" key="5">
    <source>
        <dbReference type="ARBA" id="ARBA00022857"/>
    </source>
</evidence>
<keyword evidence="6 10" id="KW-1133">Transmembrane helix</keyword>
<keyword evidence="5 10" id="KW-0521">NADP</keyword>
<feature type="domain" description="Fatty acyl-CoA reductase C-terminal" evidence="12">
    <location>
        <begin position="393"/>
        <end position="485"/>
    </location>
</feature>
<dbReference type="CDD" id="cd05236">
    <property type="entry name" value="FAR-N_SDR_e"/>
    <property type="match status" value="1"/>
</dbReference>
<dbReference type="FunFam" id="3.40.50.720:FF:000143">
    <property type="entry name" value="Fatty acyl-CoA reductase"/>
    <property type="match status" value="1"/>
</dbReference>
<dbReference type="InParanoid" id="A0A6P8ZU94"/>
<dbReference type="InterPro" id="IPR033640">
    <property type="entry name" value="FAR_C"/>
</dbReference>
<evidence type="ECO:0000313" key="14">
    <source>
        <dbReference type="Proteomes" id="UP000515158"/>
    </source>
</evidence>
<evidence type="ECO:0000313" key="15">
    <source>
        <dbReference type="RefSeq" id="XP_034248660.1"/>
    </source>
</evidence>
<dbReference type="GO" id="GO:0080019">
    <property type="term" value="F:alcohol-forming very long-chain fatty acyl-CoA reductase activity"/>
    <property type="evidence" value="ECO:0007669"/>
    <property type="project" value="InterPro"/>
</dbReference>
<dbReference type="Proteomes" id="UP000515158">
    <property type="component" value="Unplaced"/>
</dbReference>
<dbReference type="InterPro" id="IPR013120">
    <property type="entry name" value="FAR_NAD-bd"/>
</dbReference>
<dbReference type="InterPro" id="IPR036291">
    <property type="entry name" value="NAD(P)-bd_dom_sf"/>
</dbReference>
<dbReference type="Gene3D" id="3.40.50.720">
    <property type="entry name" value="NAD(P)-binding Rossmann-like Domain"/>
    <property type="match status" value="1"/>
</dbReference>
<dbReference type="Pfam" id="PF07993">
    <property type="entry name" value="NAD_binding_4"/>
    <property type="match status" value="1"/>
</dbReference>
<sequence>MPPSMQITPPVGDPAQGQPQGQPQGQAQGQDGVVAEFYRGANVFMTGATGFMGKVLLEKLLRSCPDLGTVYVLIRPKKNQMPEQRMEAVFDCPLFQRLREERPKFRHQVVAVAGDCSQPDLGLSKEDRATLIDKANVIFHCAATVRFDEALDVAVNINVRGTRCVLDLAREAKNLKVVMHVSTAYANCPRSDIDEVLYDVPLDCDRVAQIVEAADEKLLERITPSLIDVWPNSYAFTKALGENVVKTHGAGLPIGVFRPAIVVNSAHEPMPGWIDNLYGPGGVVLASGSGIMHTLNAGKKCIADLVPVDMAVNALLVAAWETATASTEVRSSQPGKVPIYNYVSSVENRLTWGTFMALTSKWGWITPAQQAIYPYSLILCDWRITHTILTYLLHFLPALFVDIVCMLTGSKFRMIKIYKKIHKFSDVIAYFATREWSFHNGNVRSMWQRLSPTDQKEFYFDISSLDWDSYFHDYVLGMRLHMFKEDLKNVEQARAKHRKMWVGHAAVQIVTALVVLRVCWALLSWLVPGLGSVGSLLGMTEPVLTAVQASS</sequence>
<dbReference type="PANTHER" id="PTHR11011:SF60">
    <property type="entry name" value="FATTY ACYL-COA REDUCTASE-RELATED"/>
    <property type="match status" value="1"/>
</dbReference>
<protein>
    <recommendedName>
        <fullName evidence="10">Fatty acyl-CoA reductase</fullName>
        <ecNumber evidence="10">1.2.1.84</ecNumber>
    </recommendedName>
</protein>
<feature type="compositionally biased region" description="Low complexity" evidence="11">
    <location>
        <begin position="9"/>
        <end position="29"/>
    </location>
</feature>
<feature type="transmembrane region" description="Helical" evidence="10">
    <location>
        <begin position="388"/>
        <end position="409"/>
    </location>
</feature>
<keyword evidence="7 10" id="KW-0443">Lipid metabolism</keyword>
<keyword evidence="4 10" id="KW-0812">Transmembrane</keyword>
<comment type="catalytic activity">
    <reaction evidence="9 10">
        <text>a long-chain fatty acyl-CoA + 2 NADPH + 2 H(+) = a long-chain primary fatty alcohol + 2 NADP(+) + CoA</text>
        <dbReference type="Rhea" id="RHEA:52716"/>
        <dbReference type="ChEBI" id="CHEBI:15378"/>
        <dbReference type="ChEBI" id="CHEBI:57287"/>
        <dbReference type="ChEBI" id="CHEBI:57783"/>
        <dbReference type="ChEBI" id="CHEBI:58349"/>
        <dbReference type="ChEBI" id="CHEBI:77396"/>
        <dbReference type="ChEBI" id="CHEBI:83139"/>
        <dbReference type="EC" id="1.2.1.84"/>
    </reaction>
</comment>
<evidence type="ECO:0000256" key="4">
    <source>
        <dbReference type="ARBA" id="ARBA00022692"/>
    </source>
</evidence>
<evidence type="ECO:0000256" key="11">
    <source>
        <dbReference type="SAM" id="MobiDB-lite"/>
    </source>
</evidence>
<keyword evidence="10" id="KW-0560">Oxidoreductase</keyword>
<name>A0A6P8ZU94_THRPL</name>
<dbReference type="EC" id="1.2.1.84" evidence="10"/>
<comment type="subcellular location">
    <subcellularLocation>
        <location evidence="1">Membrane</location>
        <topology evidence="1">Multi-pass membrane protein</topology>
    </subcellularLocation>
</comment>
<evidence type="ECO:0000256" key="1">
    <source>
        <dbReference type="ARBA" id="ARBA00004141"/>
    </source>
</evidence>
<feature type="region of interest" description="Disordered" evidence="11">
    <location>
        <begin position="1"/>
        <end position="29"/>
    </location>
</feature>
<dbReference type="GO" id="GO:0035336">
    <property type="term" value="P:long-chain fatty-acyl-CoA metabolic process"/>
    <property type="evidence" value="ECO:0007669"/>
    <property type="project" value="TreeGrafter"/>
</dbReference>
<keyword evidence="3 10" id="KW-0444">Lipid biosynthesis</keyword>
<dbReference type="GO" id="GO:0102965">
    <property type="term" value="F:alcohol-forming long-chain fatty acyl-CoA reductase activity"/>
    <property type="evidence" value="ECO:0007669"/>
    <property type="project" value="UniProtKB-EC"/>
</dbReference>
<evidence type="ECO:0000259" key="12">
    <source>
        <dbReference type="Pfam" id="PF03015"/>
    </source>
</evidence>
<feature type="domain" description="Thioester reductase (TE)" evidence="13">
    <location>
        <begin position="46"/>
        <end position="314"/>
    </location>
</feature>
<evidence type="ECO:0000259" key="13">
    <source>
        <dbReference type="Pfam" id="PF07993"/>
    </source>
</evidence>
<gene>
    <name evidence="15" type="primary">LOC117649747</name>
</gene>
<dbReference type="InterPro" id="IPR026055">
    <property type="entry name" value="FAR"/>
</dbReference>
<dbReference type="OrthoDB" id="429813at2759"/>
<dbReference type="CDD" id="cd09071">
    <property type="entry name" value="FAR_C"/>
    <property type="match status" value="1"/>
</dbReference>
<dbReference type="KEGG" id="tpal:117649747"/>
<dbReference type="GO" id="GO:0005777">
    <property type="term" value="C:peroxisome"/>
    <property type="evidence" value="ECO:0007669"/>
    <property type="project" value="TreeGrafter"/>
</dbReference>
<evidence type="ECO:0000256" key="6">
    <source>
        <dbReference type="ARBA" id="ARBA00022989"/>
    </source>
</evidence>
<keyword evidence="14" id="KW-1185">Reference proteome</keyword>
<dbReference type="PANTHER" id="PTHR11011">
    <property type="entry name" value="MALE STERILITY PROTEIN 2-RELATED"/>
    <property type="match status" value="1"/>
</dbReference>
<dbReference type="Pfam" id="PF03015">
    <property type="entry name" value="Sterile"/>
    <property type="match status" value="1"/>
</dbReference>
<evidence type="ECO:0000256" key="9">
    <source>
        <dbReference type="ARBA" id="ARBA00052530"/>
    </source>
</evidence>
<evidence type="ECO:0000256" key="7">
    <source>
        <dbReference type="ARBA" id="ARBA00023098"/>
    </source>
</evidence>
<feature type="transmembrane region" description="Helical" evidence="10">
    <location>
        <begin position="501"/>
        <end position="527"/>
    </location>
</feature>
<accession>A0A6P8ZU94</accession>
<evidence type="ECO:0000256" key="10">
    <source>
        <dbReference type="RuleBase" id="RU363097"/>
    </source>
</evidence>
<comment type="function">
    <text evidence="10">Catalyzes the reduction of fatty acyl-CoA to fatty alcohols.</text>
</comment>
<evidence type="ECO:0000256" key="3">
    <source>
        <dbReference type="ARBA" id="ARBA00022516"/>
    </source>
</evidence>
<dbReference type="AlphaFoldDB" id="A0A6P8ZU94"/>
<dbReference type="GeneID" id="117649747"/>
<evidence type="ECO:0000256" key="8">
    <source>
        <dbReference type="ARBA" id="ARBA00023136"/>
    </source>
</evidence>
<comment type="similarity">
    <text evidence="2 10">Belongs to the fatty acyl-CoA reductase family.</text>
</comment>